<keyword evidence="1" id="KW-0472">Membrane</keyword>
<dbReference type="Proteomes" id="UP000186609">
    <property type="component" value="Chromosome"/>
</dbReference>
<dbReference type="AlphaFoldDB" id="A0A1P8JR51"/>
<evidence type="ECO:0008006" key="4">
    <source>
        <dbReference type="Google" id="ProtNLM"/>
    </source>
</evidence>
<protein>
    <recommendedName>
        <fullName evidence="4">Peptidase M50 domain-containing protein</fullName>
    </recommendedName>
</protein>
<dbReference type="EMBL" id="CP019236">
    <property type="protein sequence ID" value="APW36233.1"/>
    <property type="molecule type" value="Genomic_DNA"/>
</dbReference>
<keyword evidence="3" id="KW-1185">Reference proteome</keyword>
<name>A0A1P8JR51_9BURK</name>
<feature type="transmembrane region" description="Helical" evidence="1">
    <location>
        <begin position="57"/>
        <end position="77"/>
    </location>
</feature>
<feature type="transmembrane region" description="Helical" evidence="1">
    <location>
        <begin position="6"/>
        <end position="26"/>
    </location>
</feature>
<gene>
    <name evidence="2" type="ORF">RD110_02575</name>
</gene>
<evidence type="ECO:0000256" key="1">
    <source>
        <dbReference type="SAM" id="Phobius"/>
    </source>
</evidence>
<sequence>MVIRGVPIYVNWSLPFLGAAIAYLPAKHAGGSGVANYLAVLLCLVTLLVLHEVGHAVVARICSLKVHAIVLSGYGGCCISDVPRRLSHAAFLAAGGLLAQLLVLVITIGFLLVDGSSQSIVVNSAVFALIGVNIVYMLVNLAPFQGSDGARLLVIAKQALSELRKRRS</sequence>
<feature type="transmembrane region" description="Helical" evidence="1">
    <location>
        <begin position="119"/>
        <end position="139"/>
    </location>
</feature>
<keyword evidence="1" id="KW-1133">Transmembrane helix</keyword>
<evidence type="ECO:0000313" key="3">
    <source>
        <dbReference type="Proteomes" id="UP000186609"/>
    </source>
</evidence>
<proteinExistence type="predicted"/>
<feature type="transmembrane region" description="Helical" evidence="1">
    <location>
        <begin position="33"/>
        <end position="51"/>
    </location>
</feature>
<dbReference type="KEGG" id="rhy:RD110_02575"/>
<evidence type="ECO:0000313" key="2">
    <source>
        <dbReference type="EMBL" id="APW36233.1"/>
    </source>
</evidence>
<keyword evidence="1" id="KW-0812">Transmembrane</keyword>
<reference evidence="2 3" key="1">
    <citation type="submission" date="2017-01" db="EMBL/GenBank/DDBJ databases">
        <authorList>
            <person name="Mah S.A."/>
            <person name="Swanson W.J."/>
            <person name="Moy G.W."/>
            <person name="Vacquier V.D."/>
        </authorList>
    </citation>
    <scope>NUCLEOTIDE SEQUENCE [LARGE SCALE GENOMIC DNA]</scope>
    <source>
        <strain evidence="2 3">DCY110</strain>
    </source>
</reference>
<feature type="transmembrane region" description="Helical" evidence="1">
    <location>
        <begin position="89"/>
        <end position="113"/>
    </location>
</feature>
<accession>A0A1P8JR51</accession>
<organism evidence="2 3">
    <name type="scientific">Rhodoferax koreensis</name>
    <dbReference type="NCBI Taxonomy" id="1842727"/>
    <lineage>
        <taxon>Bacteria</taxon>
        <taxon>Pseudomonadati</taxon>
        <taxon>Pseudomonadota</taxon>
        <taxon>Betaproteobacteria</taxon>
        <taxon>Burkholderiales</taxon>
        <taxon>Comamonadaceae</taxon>
        <taxon>Rhodoferax</taxon>
    </lineage>
</organism>